<dbReference type="SUPFAM" id="SSF50630">
    <property type="entry name" value="Acid proteases"/>
    <property type="match status" value="2"/>
</dbReference>
<organism evidence="1 2">
    <name type="scientific">Sphingobium algorifonticola</name>
    <dbReference type="NCBI Taxonomy" id="2008318"/>
    <lineage>
        <taxon>Bacteria</taxon>
        <taxon>Pseudomonadati</taxon>
        <taxon>Pseudomonadota</taxon>
        <taxon>Alphaproteobacteria</taxon>
        <taxon>Sphingomonadales</taxon>
        <taxon>Sphingomonadaceae</taxon>
        <taxon>Sphingobium</taxon>
    </lineage>
</organism>
<gene>
    <name evidence="1" type="ORF">ENE74_03870</name>
</gene>
<protein>
    <recommendedName>
        <fullName evidence="3">Peptidase A2 domain-containing protein</fullName>
    </recommendedName>
</protein>
<dbReference type="Proteomes" id="UP000282977">
    <property type="component" value="Unassembled WGS sequence"/>
</dbReference>
<dbReference type="InterPro" id="IPR001969">
    <property type="entry name" value="Aspartic_peptidase_AS"/>
</dbReference>
<reference evidence="1 2" key="1">
    <citation type="submission" date="2019-01" db="EMBL/GenBank/DDBJ databases">
        <authorList>
            <person name="Chen W.-M."/>
        </authorList>
    </citation>
    <scope>NUCLEOTIDE SEQUENCE [LARGE SCALE GENOMIC DNA]</scope>
    <source>
        <strain evidence="1 2">TLA-22</strain>
    </source>
</reference>
<dbReference type="Gene3D" id="2.40.70.10">
    <property type="entry name" value="Acid Proteases"/>
    <property type="match status" value="2"/>
</dbReference>
<evidence type="ECO:0000313" key="1">
    <source>
        <dbReference type="EMBL" id="RVT44030.1"/>
    </source>
</evidence>
<comment type="caution">
    <text evidence="1">The sequence shown here is derived from an EMBL/GenBank/DDBJ whole genome shotgun (WGS) entry which is preliminary data.</text>
</comment>
<accession>A0A437JED6</accession>
<dbReference type="AlphaFoldDB" id="A0A437JED6"/>
<name>A0A437JED6_9SPHN</name>
<evidence type="ECO:0000313" key="2">
    <source>
        <dbReference type="Proteomes" id="UP000282977"/>
    </source>
</evidence>
<dbReference type="OrthoDB" id="107347at2"/>
<evidence type="ECO:0008006" key="3">
    <source>
        <dbReference type="Google" id="ProtNLM"/>
    </source>
</evidence>
<dbReference type="InterPro" id="IPR021109">
    <property type="entry name" value="Peptidase_aspartic_dom_sf"/>
</dbReference>
<keyword evidence="2" id="KW-1185">Reference proteome</keyword>
<dbReference type="GO" id="GO:0004190">
    <property type="term" value="F:aspartic-type endopeptidase activity"/>
    <property type="evidence" value="ECO:0007669"/>
    <property type="project" value="InterPro"/>
</dbReference>
<dbReference type="GO" id="GO:0006508">
    <property type="term" value="P:proteolysis"/>
    <property type="evidence" value="ECO:0007669"/>
    <property type="project" value="InterPro"/>
</dbReference>
<dbReference type="EMBL" id="RZUL01000001">
    <property type="protein sequence ID" value="RVT44030.1"/>
    <property type="molecule type" value="Genomic_DNA"/>
</dbReference>
<sequence length="313" mass="33227">MTSIAVLVAVPCFAQDHGDGAALDPADPPAVVRTGTDTDDRVTVPIRISDTGPYAFVVDTGSQRTVISRELADRLALVADATVRVMSMTGSSDVSTVIVPHLSFGSSHIRDIQAPVFAGEHLGAEGLLGLDGLQSKRLVLNFRTGRMEIGPSRRRRGSDEADAIVVTARSKLGQLILLNSTADGQRVNVILDTGAEYSVGNAALLRKLTRKRKDRFVGTATMTSVTGDTLVGQWGMIDEVKMGNLTMSDLPVVFAEAAPFAELGLSDKPALLLGINALRVFARVAIDFGAKSVDFLLPEQVALPNRQLAALQP</sequence>
<dbReference type="Pfam" id="PF13650">
    <property type="entry name" value="Asp_protease_2"/>
    <property type="match status" value="2"/>
</dbReference>
<proteinExistence type="predicted"/>
<dbReference type="InterPro" id="IPR034122">
    <property type="entry name" value="Retropepsin-like_bacterial"/>
</dbReference>
<dbReference type="CDD" id="cd05483">
    <property type="entry name" value="retropepsin_like_bacteria"/>
    <property type="match status" value="1"/>
</dbReference>
<dbReference type="PROSITE" id="PS00141">
    <property type="entry name" value="ASP_PROTEASE"/>
    <property type="match status" value="2"/>
</dbReference>